<evidence type="ECO:0000256" key="2">
    <source>
        <dbReference type="SAM" id="SignalP"/>
    </source>
</evidence>
<accession>A0A974SL05</accession>
<evidence type="ECO:0000313" key="3">
    <source>
        <dbReference type="EMBL" id="QRG08063.1"/>
    </source>
</evidence>
<feature type="region of interest" description="Disordered" evidence="1">
    <location>
        <begin position="177"/>
        <end position="220"/>
    </location>
</feature>
<feature type="signal peptide" evidence="2">
    <location>
        <begin position="1"/>
        <end position="25"/>
    </location>
</feature>
<organism evidence="3 4">
    <name type="scientific">Xanthobacter dioxanivorans</name>
    <dbReference type="NCBI Taxonomy" id="2528964"/>
    <lineage>
        <taxon>Bacteria</taxon>
        <taxon>Pseudomonadati</taxon>
        <taxon>Pseudomonadota</taxon>
        <taxon>Alphaproteobacteria</taxon>
        <taxon>Hyphomicrobiales</taxon>
        <taxon>Xanthobacteraceae</taxon>
        <taxon>Xanthobacter</taxon>
    </lineage>
</organism>
<sequence>MKRIRRMLAGLIGALLAGLATPVGAEDLDLPAPPAGTAELRAGEAGAGAPGRMPAPRGNPLWSVPLDALSATRERPIFSPTRRPPAPPEGAPPPPPDVPVPVAAAPAQPRLTLIGTVVGTGEGYAIFLDPATGGVIRLRAGEAHEGWVLRTVSLRDTLLQSGRASAILALPQRDGGGLAAPAGRQPDGAPARPAGMRATADHIIAPRRSRPSPADLESSH</sequence>
<keyword evidence="2" id="KW-0732">Signal</keyword>
<reference evidence="3 4" key="1">
    <citation type="submission" date="2020-10" db="EMBL/GenBank/DDBJ databases">
        <title>Degradation of 1,4-Dioxane by Xanthobacter sp. YN2, via a Novel Group-2 Soluble Di-Iron Monooxygenase.</title>
        <authorList>
            <person name="Ma F."/>
            <person name="Wang Y."/>
            <person name="Yang J."/>
            <person name="Guo H."/>
            <person name="Su D."/>
            <person name="Yu L."/>
        </authorList>
    </citation>
    <scope>NUCLEOTIDE SEQUENCE [LARGE SCALE GENOMIC DNA]</scope>
    <source>
        <strain evidence="3 4">YN2</strain>
    </source>
</reference>
<dbReference type="RefSeq" id="WP_203194975.1">
    <property type="nucleotide sequence ID" value="NZ_CP063362.1"/>
</dbReference>
<feature type="region of interest" description="Disordered" evidence="1">
    <location>
        <begin position="77"/>
        <end position="97"/>
    </location>
</feature>
<keyword evidence="4" id="KW-1185">Reference proteome</keyword>
<dbReference type="AlphaFoldDB" id="A0A974SL05"/>
<evidence type="ECO:0008006" key="5">
    <source>
        <dbReference type="Google" id="ProtNLM"/>
    </source>
</evidence>
<feature type="chain" id="PRO_5037629667" description="General secretion pathway protein N" evidence="2">
    <location>
        <begin position="26"/>
        <end position="220"/>
    </location>
</feature>
<dbReference type="Proteomes" id="UP000596427">
    <property type="component" value="Chromosome"/>
</dbReference>
<protein>
    <recommendedName>
        <fullName evidence="5">General secretion pathway protein N</fullName>
    </recommendedName>
</protein>
<evidence type="ECO:0000313" key="4">
    <source>
        <dbReference type="Proteomes" id="UP000596427"/>
    </source>
</evidence>
<proteinExistence type="predicted"/>
<dbReference type="EMBL" id="CP063362">
    <property type="protein sequence ID" value="QRG08063.1"/>
    <property type="molecule type" value="Genomic_DNA"/>
</dbReference>
<feature type="compositionally biased region" description="Pro residues" evidence="1">
    <location>
        <begin position="82"/>
        <end position="97"/>
    </location>
</feature>
<gene>
    <name evidence="3" type="ORF">EZH22_06895</name>
</gene>
<name>A0A974SL05_9HYPH</name>
<evidence type="ECO:0000256" key="1">
    <source>
        <dbReference type="SAM" id="MobiDB-lite"/>
    </source>
</evidence>
<dbReference type="KEGG" id="xdi:EZH22_06895"/>